<dbReference type="Proteomes" id="UP000037136">
    <property type="component" value="Unassembled WGS sequence"/>
</dbReference>
<accession>A0A2A9PG13</accession>
<name>A0A2A9PG13_OPHUN</name>
<dbReference type="AlphaFoldDB" id="A0A2A9PG13"/>
<evidence type="ECO:0000313" key="2">
    <source>
        <dbReference type="Proteomes" id="UP000037136"/>
    </source>
</evidence>
<keyword evidence="2" id="KW-1185">Reference proteome</keyword>
<gene>
    <name evidence="1" type="ORF">XA68_11838</name>
</gene>
<evidence type="ECO:0000313" key="1">
    <source>
        <dbReference type="EMBL" id="PFH59820.1"/>
    </source>
</evidence>
<protein>
    <submittedName>
        <fullName evidence="1">Uncharacterized protein</fullName>
    </submittedName>
</protein>
<dbReference type="STRING" id="268505.A0A2A9PG13"/>
<reference evidence="1 2" key="2">
    <citation type="journal article" date="2017" name="Sci. Rep.">
        <title>Ant-infecting Ophiocordyceps genomes reveal a high diversity of potential behavioral manipulation genes and a possible major role for enterotoxins.</title>
        <authorList>
            <person name="de Bekker C."/>
            <person name="Ohm R.A."/>
            <person name="Evans H.C."/>
            <person name="Brachmann A."/>
            <person name="Hughes D.P."/>
        </authorList>
    </citation>
    <scope>NUCLEOTIDE SEQUENCE [LARGE SCALE GENOMIC DNA]</scope>
    <source>
        <strain evidence="1 2">SC16a</strain>
    </source>
</reference>
<reference evidence="1 2" key="1">
    <citation type="journal article" date="2015" name="BMC Genomics">
        <title>Gene expression during zombie ant biting behavior reflects the complexity underlying fungal parasitic behavioral manipulation.</title>
        <authorList>
            <person name="de Bekker C."/>
            <person name="Ohm R.A."/>
            <person name="Loreto R.G."/>
            <person name="Sebastian A."/>
            <person name="Albert I."/>
            <person name="Merrow M."/>
            <person name="Brachmann A."/>
            <person name="Hughes D.P."/>
        </authorList>
    </citation>
    <scope>NUCLEOTIDE SEQUENCE [LARGE SCALE GENOMIC DNA]</scope>
    <source>
        <strain evidence="1 2">SC16a</strain>
    </source>
</reference>
<dbReference type="EMBL" id="LAZP02000170">
    <property type="protein sequence ID" value="PFH59820.1"/>
    <property type="molecule type" value="Genomic_DNA"/>
</dbReference>
<proteinExistence type="predicted"/>
<dbReference type="OrthoDB" id="61870at2759"/>
<comment type="caution">
    <text evidence="1">The sequence shown here is derived from an EMBL/GenBank/DDBJ whole genome shotgun (WGS) entry which is preliminary data.</text>
</comment>
<sequence length="190" mass="20394">MPPDVAVSSAAPAHLLALLASHLPSSLTLLRRLQSAARGIGTSPGARVFFISDDDDDVFTAAYADVSPGADAQTFIFSTVQNTARAEDGSRNAAQLTALLGALARLSEDVDCRRTNFLLGSLHSDVRALLEPSGRLLPRPSGLYDKWLFDVSCLPPVEDRLPKGMHWGRATLDDCVTVVSRSNIPRTPWA</sequence>
<organism evidence="1 2">
    <name type="scientific">Ophiocordyceps unilateralis</name>
    <name type="common">Zombie-ant fungus</name>
    <name type="synonym">Torrubia unilateralis</name>
    <dbReference type="NCBI Taxonomy" id="268505"/>
    <lineage>
        <taxon>Eukaryota</taxon>
        <taxon>Fungi</taxon>
        <taxon>Dikarya</taxon>
        <taxon>Ascomycota</taxon>
        <taxon>Pezizomycotina</taxon>
        <taxon>Sordariomycetes</taxon>
        <taxon>Hypocreomycetidae</taxon>
        <taxon>Hypocreales</taxon>
        <taxon>Ophiocordycipitaceae</taxon>
        <taxon>Ophiocordyceps</taxon>
    </lineage>
</organism>